<gene>
    <name evidence="1" type="ORF">BFW01_g10173</name>
</gene>
<evidence type="ECO:0000313" key="2">
    <source>
        <dbReference type="Proteomes" id="UP000627934"/>
    </source>
</evidence>
<reference evidence="1" key="2">
    <citation type="journal article" date="2018" name="DNA Res.">
        <title>Comparative genome and transcriptome analyses reveal adaptations to opportunistic infections in woody plant degrading pathogens of Botryosphaeriaceae.</title>
        <authorList>
            <person name="Yan J.Y."/>
            <person name="Zhao W.S."/>
            <person name="Chen Z."/>
            <person name="Xing Q.K."/>
            <person name="Zhang W."/>
            <person name="Chethana K.W.T."/>
            <person name="Xue M.F."/>
            <person name="Xu J.P."/>
            <person name="Phillips A.J.L."/>
            <person name="Wang Y."/>
            <person name="Liu J.H."/>
            <person name="Liu M."/>
            <person name="Zhou Y."/>
            <person name="Jayawardena R.S."/>
            <person name="Manawasinghe I.S."/>
            <person name="Huang J.B."/>
            <person name="Qiao G.H."/>
            <person name="Fu C.Y."/>
            <person name="Guo F.F."/>
            <person name="Dissanayake A.J."/>
            <person name="Peng Y.L."/>
            <person name="Hyde K.D."/>
            <person name="Li X.H."/>
        </authorList>
    </citation>
    <scope>NUCLEOTIDE SEQUENCE</scope>
    <source>
        <strain evidence="1">CSS-01s</strain>
    </source>
</reference>
<name>A0A8H7M700_9PEZI</name>
<dbReference type="EMBL" id="MDYX01000024">
    <property type="protein sequence ID" value="KAF9628970.1"/>
    <property type="molecule type" value="Genomic_DNA"/>
</dbReference>
<organism evidence="1 2">
    <name type="scientific">Lasiodiplodia theobromae</name>
    <dbReference type="NCBI Taxonomy" id="45133"/>
    <lineage>
        <taxon>Eukaryota</taxon>
        <taxon>Fungi</taxon>
        <taxon>Dikarya</taxon>
        <taxon>Ascomycota</taxon>
        <taxon>Pezizomycotina</taxon>
        <taxon>Dothideomycetes</taxon>
        <taxon>Dothideomycetes incertae sedis</taxon>
        <taxon>Botryosphaeriales</taxon>
        <taxon>Botryosphaeriaceae</taxon>
        <taxon>Lasiodiplodia</taxon>
    </lineage>
</organism>
<dbReference type="Proteomes" id="UP000627934">
    <property type="component" value="Unassembled WGS sequence"/>
</dbReference>
<reference evidence="1" key="1">
    <citation type="submission" date="2016-08" db="EMBL/GenBank/DDBJ databases">
        <authorList>
            <person name="Yan J."/>
        </authorList>
    </citation>
    <scope>NUCLEOTIDE SEQUENCE</scope>
    <source>
        <strain evidence="1">CSS-01s</strain>
    </source>
</reference>
<accession>A0A8H7M700</accession>
<comment type="caution">
    <text evidence="1">The sequence shown here is derived from an EMBL/GenBank/DDBJ whole genome shotgun (WGS) entry which is preliminary data.</text>
</comment>
<proteinExistence type="predicted"/>
<protein>
    <submittedName>
        <fullName evidence="1">Uncharacterized protein</fullName>
    </submittedName>
</protein>
<evidence type="ECO:0000313" key="1">
    <source>
        <dbReference type="EMBL" id="KAF9628970.1"/>
    </source>
</evidence>
<dbReference type="AlphaFoldDB" id="A0A8H7M700"/>
<sequence length="202" mass="23154">MSYPEACAIDISRMRNGDLQGKSEEEVAAFLQAWLFFGVMEAHFGLWGIPVDADDFRQTSEDTAGNREWITLEPNLKLLLMYLTARTTETELLENDDLRVRIWTEHKSMYAFVSSLLNDIIVWRSSLFPNGPHNKLNIPDFDSIVLCIMITLEYLANASVKIYANGEQPVSLHWKLDKASQYLLLYAGWCPGEVRPYSLKRS</sequence>